<gene>
    <name evidence="2" type="ORF">NDU88_004572</name>
</gene>
<proteinExistence type="predicted"/>
<evidence type="ECO:0000313" key="3">
    <source>
        <dbReference type="Proteomes" id="UP001066276"/>
    </source>
</evidence>
<dbReference type="AlphaFoldDB" id="A0AAV7V3B8"/>
<sequence length="216" mass="23115">MCFLGDDLCGAPDLLCGDLTAALSGVGWLECLLGGILHILSSQLKYVYAWNPRCPLGRRHFASTLPGLFTDPLLLLPVPVAEIQNGAPVPLVAAGWRGGRRRPRPARSRPGVQQQLPSLRAAPVADRRVRVSPRSWSEERSRRQLGTPVFPGQAAVPAVTARPLGGRLPGCLGVAGDGALELSDRPSRHLGSSPSHKSELFGENAIVVNKLYLPFV</sequence>
<feature type="region of interest" description="Disordered" evidence="1">
    <location>
        <begin position="98"/>
        <end position="119"/>
    </location>
</feature>
<name>A0AAV7V3B8_PLEWA</name>
<feature type="compositionally biased region" description="Basic residues" evidence="1">
    <location>
        <begin position="98"/>
        <end position="107"/>
    </location>
</feature>
<organism evidence="2 3">
    <name type="scientific">Pleurodeles waltl</name>
    <name type="common">Iberian ribbed newt</name>
    <dbReference type="NCBI Taxonomy" id="8319"/>
    <lineage>
        <taxon>Eukaryota</taxon>
        <taxon>Metazoa</taxon>
        <taxon>Chordata</taxon>
        <taxon>Craniata</taxon>
        <taxon>Vertebrata</taxon>
        <taxon>Euteleostomi</taxon>
        <taxon>Amphibia</taxon>
        <taxon>Batrachia</taxon>
        <taxon>Caudata</taxon>
        <taxon>Salamandroidea</taxon>
        <taxon>Salamandridae</taxon>
        <taxon>Pleurodelinae</taxon>
        <taxon>Pleurodeles</taxon>
    </lineage>
</organism>
<protein>
    <submittedName>
        <fullName evidence="2">Uncharacterized protein</fullName>
    </submittedName>
</protein>
<dbReference type="EMBL" id="JANPWB010000004">
    <property type="protein sequence ID" value="KAJ1195291.1"/>
    <property type="molecule type" value="Genomic_DNA"/>
</dbReference>
<reference evidence="2" key="1">
    <citation type="journal article" date="2022" name="bioRxiv">
        <title>Sequencing and chromosome-scale assembly of the giantPleurodeles waltlgenome.</title>
        <authorList>
            <person name="Brown T."/>
            <person name="Elewa A."/>
            <person name="Iarovenko S."/>
            <person name="Subramanian E."/>
            <person name="Araus A.J."/>
            <person name="Petzold A."/>
            <person name="Susuki M."/>
            <person name="Suzuki K.-i.T."/>
            <person name="Hayashi T."/>
            <person name="Toyoda A."/>
            <person name="Oliveira C."/>
            <person name="Osipova E."/>
            <person name="Leigh N.D."/>
            <person name="Simon A."/>
            <person name="Yun M.H."/>
        </authorList>
    </citation>
    <scope>NUCLEOTIDE SEQUENCE</scope>
    <source>
        <strain evidence="2">20211129_DDA</strain>
        <tissue evidence="2">Liver</tissue>
    </source>
</reference>
<evidence type="ECO:0000313" key="2">
    <source>
        <dbReference type="EMBL" id="KAJ1195291.1"/>
    </source>
</evidence>
<dbReference type="Proteomes" id="UP001066276">
    <property type="component" value="Chromosome 2_2"/>
</dbReference>
<keyword evidence="3" id="KW-1185">Reference proteome</keyword>
<accession>A0AAV7V3B8</accession>
<comment type="caution">
    <text evidence="2">The sequence shown here is derived from an EMBL/GenBank/DDBJ whole genome shotgun (WGS) entry which is preliminary data.</text>
</comment>
<evidence type="ECO:0000256" key="1">
    <source>
        <dbReference type="SAM" id="MobiDB-lite"/>
    </source>
</evidence>